<dbReference type="OMA" id="FSFWSEE"/>
<evidence type="ECO:0000313" key="8">
    <source>
        <dbReference type="Proteomes" id="UP000001940"/>
    </source>
</evidence>
<accession>O45069</accession>
<dbReference type="GeneID" id="177378"/>
<gene>
    <name evidence="7 9" type="ORF">C11D2.4</name>
    <name evidence="7" type="ORF">CELE_C11D2.4</name>
</gene>
<name>O45069_CAEEL</name>
<reference evidence="7 8" key="1">
    <citation type="journal article" date="1998" name="Science">
        <title>Genome sequence of the nematode C. elegans: a platform for investigating biology.</title>
        <authorList>
            <consortium name="The C. elegans sequencing consortium"/>
            <person name="Sulson J.E."/>
            <person name="Waterston R."/>
        </authorList>
    </citation>
    <scope>NUCLEOTIDE SEQUENCE [LARGE SCALE GENOMIC DNA]</scope>
    <source>
        <strain evidence="7 8">Bristol N2</strain>
    </source>
</reference>
<dbReference type="Bgee" id="WBGene00015702">
    <property type="expression patterns" value="Expressed in germ line (C elegans) and 4 other cell types or tissues"/>
</dbReference>
<dbReference type="CTD" id="177378"/>
<evidence type="ECO:0000256" key="6">
    <source>
        <dbReference type="RuleBase" id="RU365002"/>
    </source>
</evidence>
<dbReference type="PANTHER" id="PTHR21314:SF0">
    <property type="entry name" value="QUEUOSINE 5'-PHOSPHATE N-GLYCOSYLASE_HYDROLASE"/>
    <property type="match status" value="1"/>
</dbReference>
<organism evidence="7 8">
    <name type="scientific">Caenorhabditis elegans</name>
    <dbReference type="NCBI Taxonomy" id="6239"/>
    <lineage>
        <taxon>Eukaryota</taxon>
        <taxon>Metazoa</taxon>
        <taxon>Ecdysozoa</taxon>
        <taxon>Nematoda</taxon>
        <taxon>Chromadorea</taxon>
        <taxon>Rhabditida</taxon>
        <taxon>Rhabditina</taxon>
        <taxon>Rhabditomorpha</taxon>
        <taxon>Rhabditoidea</taxon>
        <taxon>Rhabditidae</taxon>
        <taxon>Peloderinae</taxon>
        <taxon>Caenorhabditis</taxon>
    </lineage>
</organism>
<dbReference type="GO" id="GO:0016787">
    <property type="term" value="F:hydrolase activity"/>
    <property type="evidence" value="ECO:0007669"/>
    <property type="project" value="UniProtKB-KW"/>
</dbReference>
<dbReference type="AGR" id="WB:WBGene00015702"/>
<keyword evidence="10" id="KW-1267">Proteomics identification</keyword>
<dbReference type="STRING" id="6239.C11D2.4.1"/>
<dbReference type="RefSeq" id="NP_500924.2">
    <property type="nucleotide sequence ID" value="NM_068523.7"/>
</dbReference>
<dbReference type="eggNOG" id="KOG2524">
    <property type="taxonomic scope" value="Eukaryota"/>
</dbReference>
<dbReference type="EMBL" id="BX284604">
    <property type="protein sequence ID" value="CCD64242.1"/>
    <property type="molecule type" value="Genomic_DNA"/>
</dbReference>
<evidence type="ECO:0000313" key="7">
    <source>
        <dbReference type="EMBL" id="CCD64242.1"/>
    </source>
</evidence>
<dbReference type="PaxDb" id="6239-C11D2.4"/>
<dbReference type="Reactome" id="R-CEL-6782315">
    <property type="pathway name" value="tRNA modification in the nucleus and cytosol"/>
</dbReference>
<evidence type="ECO:0000256" key="2">
    <source>
        <dbReference type="ARBA" id="ARBA00035119"/>
    </source>
</evidence>
<keyword evidence="1 6" id="KW-0378">Hydrolase</keyword>
<dbReference type="KEGG" id="cel:CELE_C11D2.4"/>
<evidence type="ECO:0007829" key="10">
    <source>
        <dbReference type="PeptideAtlas" id="O45069"/>
    </source>
</evidence>
<sequence length="344" mass="38275">MLIDEVLGPAESGKFIVEHGNLVKINQAGVRKVAEHILGAAKDGSLKEALFLSPELHPKSGDKDAVQWVLLVDTINFSFWPDEGDHYDVSWGGKAYTGYFAACAAVNKAIAAGIPVLSAEWMKNVGREEIDRIFKSDSGHSIPLLDDRVKAINDSGKVLLEKFDGQFYNCVIKSEKSAQTLLKLIVENFVSFRDFAEFNGQKVSLLKRAQILVADVYGSLQGHDDAGNFKDITTITMFADYRVPQALAYLGALDYSEELLSQLGEGKRLENGSKAEVELRGASIAVCDEIVAKMNELRETDPRFSDVCEVNAMEVDVYVWGYRRLYAADVEKKVPFHRTRCIYY</sequence>
<evidence type="ECO:0000256" key="5">
    <source>
        <dbReference type="ARBA" id="ARBA00048204"/>
    </source>
</evidence>
<dbReference type="InParanoid" id="O45069"/>
<proteinExistence type="evidence at protein level"/>
<evidence type="ECO:0000256" key="4">
    <source>
        <dbReference type="ARBA" id="ARBA00035393"/>
    </source>
</evidence>
<dbReference type="GO" id="GO:0006400">
    <property type="term" value="P:tRNA modification"/>
    <property type="evidence" value="ECO:0000318"/>
    <property type="project" value="GO_Central"/>
</dbReference>
<evidence type="ECO:0000256" key="1">
    <source>
        <dbReference type="ARBA" id="ARBA00022801"/>
    </source>
</evidence>
<dbReference type="PeptideAtlas" id="O45069"/>
<dbReference type="SMR" id="O45069"/>
<comment type="similarity">
    <text evidence="2 6">Belongs to the QNG1 protein family.</text>
</comment>
<comment type="function">
    <text evidence="6">Catalyzes the hydrolysis of queuosine 5'-phosphate, releasing the nucleobase queuine (q). Is required for salvage of queuine from exogenous queuosine (Q) that is imported and then converted to queuosine 5'-phosphate intracellularly.</text>
</comment>
<dbReference type="OrthoDB" id="10249667at2759"/>
<comment type="catalytic activity">
    <reaction evidence="5 6">
        <text>queuosine 5'-phosphate + H2O = queuine + D-ribose 5-phosphate</text>
        <dbReference type="Rhea" id="RHEA:75387"/>
        <dbReference type="ChEBI" id="CHEBI:15377"/>
        <dbReference type="ChEBI" id="CHEBI:17433"/>
        <dbReference type="ChEBI" id="CHEBI:78346"/>
        <dbReference type="ChEBI" id="CHEBI:194371"/>
    </reaction>
    <physiologicalReaction direction="left-to-right" evidence="5 6">
        <dbReference type="Rhea" id="RHEA:75388"/>
    </physiologicalReaction>
</comment>
<dbReference type="HOGENOM" id="CLU_036001_2_1_1"/>
<evidence type="ECO:0000313" key="9">
    <source>
        <dbReference type="WormBase" id="C11D2.4"/>
    </source>
</evidence>
<dbReference type="Pfam" id="PF10343">
    <property type="entry name" value="Q_salvage"/>
    <property type="match status" value="1"/>
</dbReference>
<dbReference type="AlphaFoldDB" id="O45069"/>
<dbReference type="InterPro" id="IPR019438">
    <property type="entry name" value="Q_salvage"/>
</dbReference>
<protein>
    <recommendedName>
        <fullName evidence="3 6">Queuosine 5'-phosphate N-glycosylase/hydrolase</fullName>
        <ecNumber evidence="6">3.2.2.-</ecNumber>
    </recommendedName>
    <alternativeName>
        <fullName evidence="4 6">Queuosine-nucleotide N-glycosylase/hydrolase</fullName>
    </alternativeName>
</protein>
<dbReference type="UCSC" id="C11D2.4">
    <property type="organism name" value="c. elegans"/>
</dbReference>
<keyword evidence="8" id="KW-1185">Reference proteome</keyword>
<dbReference type="Proteomes" id="UP000001940">
    <property type="component" value="Chromosome IV"/>
</dbReference>
<evidence type="ECO:0000256" key="3">
    <source>
        <dbReference type="ARBA" id="ARBA00035306"/>
    </source>
</evidence>
<dbReference type="PhylomeDB" id="O45069"/>
<dbReference type="PANTHER" id="PTHR21314">
    <property type="entry name" value="QUEUOSINE 5'-PHOSPHATE N-GLYCOSYLASE_HYDROLASE-RELATED"/>
    <property type="match status" value="1"/>
</dbReference>
<dbReference type="WormBase" id="C11D2.4">
    <property type="protein sequence ID" value="CE31300"/>
    <property type="gene ID" value="WBGene00015702"/>
</dbReference>
<dbReference type="EC" id="3.2.2.-" evidence="6"/>
<dbReference type="FunCoup" id="O45069">
    <property type="interactions" value="2658"/>
</dbReference>